<gene>
    <name evidence="3" type="ORF">GCM10022278_10370</name>
</gene>
<dbReference type="Proteomes" id="UP001501337">
    <property type="component" value="Unassembled WGS sequence"/>
</dbReference>
<keyword evidence="4" id="KW-1185">Reference proteome</keyword>
<dbReference type="RefSeq" id="WP_344804017.1">
    <property type="nucleotide sequence ID" value="NZ_BAABBO010000002.1"/>
</dbReference>
<protein>
    <submittedName>
        <fullName evidence="3">DUF2796 domain-containing protein</fullName>
    </submittedName>
</protein>
<accession>A0ABP7NSP7</accession>
<dbReference type="InterPro" id="IPR021253">
    <property type="entry name" value="ZrgA-like"/>
</dbReference>
<proteinExistence type="predicted"/>
<organism evidence="3 4">
    <name type="scientific">Allohahella marinimesophila</name>
    <dbReference type="NCBI Taxonomy" id="1054972"/>
    <lineage>
        <taxon>Bacteria</taxon>
        <taxon>Pseudomonadati</taxon>
        <taxon>Pseudomonadota</taxon>
        <taxon>Gammaproteobacteria</taxon>
        <taxon>Oceanospirillales</taxon>
        <taxon>Hahellaceae</taxon>
        <taxon>Allohahella</taxon>
    </lineage>
</organism>
<feature type="region of interest" description="Disordered" evidence="1">
    <location>
        <begin position="123"/>
        <end position="166"/>
    </location>
</feature>
<reference evidence="4" key="1">
    <citation type="journal article" date="2019" name="Int. J. Syst. Evol. Microbiol.">
        <title>The Global Catalogue of Microorganisms (GCM) 10K type strain sequencing project: providing services to taxonomists for standard genome sequencing and annotation.</title>
        <authorList>
            <consortium name="The Broad Institute Genomics Platform"/>
            <consortium name="The Broad Institute Genome Sequencing Center for Infectious Disease"/>
            <person name="Wu L."/>
            <person name="Ma J."/>
        </authorList>
    </citation>
    <scope>NUCLEOTIDE SEQUENCE [LARGE SCALE GENOMIC DNA]</scope>
    <source>
        <strain evidence="4">JCM 17555</strain>
    </source>
</reference>
<evidence type="ECO:0000256" key="1">
    <source>
        <dbReference type="SAM" id="MobiDB-lite"/>
    </source>
</evidence>
<sequence length="224" mass="25009">MFKQKQMRLAVAVAMASGSLFLATPATAESKHHDDEHREHGAHEHGAANMTIALEEQQLIVELDSPAMNILGFEHSANTPEQKAVAADMWKRLQHPDGVISLEGGDCLISSADVRMPQFDDADQEKQHGLLDSDHKAAEKKDKSHHDDHDEKHDDHHEGEHKDTHSDIEATYTLKCAKPEQLKSLTVQVFETFPNFEEVQVQWVIDGRQGSQTLKAGSTEISLR</sequence>
<dbReference type="Pfam" id="PF10986">
    <property type="entry name" value="ZrgA"/>
    <property type="match status" value="1"/>
</dbReference>
<dbReference type="EMBL" id="BAABBO010000002">
    <property type="protein sequence ID" value="GAA3953372.1"/>
    <property type="molecule type" value="Genomic_DNA"/>
</dbReference>
<feature type="signal peptide" evidence="2">
    <location>
        <begin position="1"/>
        <end position="28"/>
    </location>
</feature>
<feature type="chain" id="PRO_5045793753" evidence="2">
    <location>
        <begin position="29"/>
        <end position="224"/>
    </location>
</feature>
<comment type="caution">
    <text evidence="3">The sequence shown here is derived from an EMBL/GenBank/DDBJ whole genome shotgun (WGS) entry which is preliminary data.</text>
</comment>
<keyword evidence="2" id="KW-0732">Signal</keyword>
<evidence type="ECO:0000313" key="3">
    <source>
        <dbReference type="EMBL" id="GAA3953372.1"/>
    </source>
</evidence>
<evidence type="ECO:0000256" key="2">
    <source>
        <dbReference type="SAM" id="SignalP"/>
    </source>
</evidence>
<feature type="compositionally biased region" description="Basic and acidic residues" evidence="1">
    <location>
        <begin position="124"/>
        <end position="166"/>
    </location>
</feature>
<name>A0ABP7NSP7_9GAMM</name>
<evidence type="ECO:0000313" key="4">
    <source>
        <dbReference type="Proteomes" id="UP001501337"/>
    </source>
</evidence>